<reference evidence="1" key="1">
    <citation type="submission" date="2021-03" db="EMBL/GenBank/DDBJ databases">
        <authorList>
            <consortium name="DOE Joint Genome Institute"/>
            <person name="Ahrendt S."/>
            <person name="Looney B.P."/>
            <person name="Miyauchi S."/>
            <person name="Morin E."/>
            <person name="Drula E."/>
            <person name="Courty P.E."/>
            <person name="Chicoki N."/>
            <person name="Fauchery L."/>
            <person name="Kohler A."/>
            <person name="Kuo A."/>
            <person name="Labutti K."/>
            <person name="Pangilinan J."/>
            <person name="Lipzen A."/>
            <person name="Riley R."/>
            <person name="Andreopoulos W."/>
            <person name="He G."/>
            <person name="Johnson J."/>
            <person name="Barry K.W."/>
            <person name="Grigoriev I.V."/>
            <person name="Nagy L."/>
            <person name="Hibbett D."/>
            <person name="Henrissat B."/>
            <person name="Matheny P.B."/>
            <person name="Labbe J."/>
            <person name="Martin F."/>
        </authorList>
    </citation>
    <scope>NUCLEOTIDE SEQUENCE</scope>
    <source>
        <strain evidence="1">HHB10654</strain>
    </source>
</reference>
<dbReference type="EMBL" id="MU277267">
    <property type="protein sequence ID" value="KAI0056287.1"/>
    <property type="molecule type" value="Genomic_DNA"/>
</dbReference>
<organism evidence="1 2">
    <name type="scientific">Artomyces pyxidatus</name>
    <dbReference type="NCBI Taxonomy" id="48021"/>
    <lineage>
        <taxon>Eukaryota</taxon>
        <taxon>Fungi</taxon>
        <taxon>Dikarya</taxon>
        <taxon>Basidiomycota</taxon>
        <taxon>Agaricomycotina</taxon>
        <taxon>Agaricomycetes</taxon>
        <taxon>Russulales</taxon>
        <taxon>Auriscalpiaceae</taxon>
        <taxon>Artomyces</taxon>
    </lineage>
</organism>
<dbReference type="Proteomes" id="UP000814140">
    <property type="component" value="Unassembled WGS sequence"/>
</dbReference>
<keyword evidence="2" id="KW-1185">Reference proteome</keyword>
<reference evidence="1" key="2">
    <citation type="journal article" date="2022" name="New Phytol.">
        <title>Evolutionary transition to the ectomycorrhizal habit in the genomes of a hyperdiverse lineage of mushroom-forming fungi.</title>
        <authorList>
            <person name="Looney B."/>
            <person name="Miyauchi S."/>
            <person name="Morin E."/>
            <person name="Drula E."/>
            <person name="Courty P.E."/>
            <person name="Kohler A."/>
            <person name="Kuo A."/>
            <person name="LaButti K."/>
            <person name="Pangilinan J."/>
            <person name="Lipzen A."/>
            <person name="Riley R."/>
            <person name="Andreopoulos W."/>
            <person name="He G."/>
            <person name="Johnson J."/>
            <person name="Nolan M."/>
            <person name="Tritt A."/>
            <person name="Barry K.W."/>
            <person name="Grigoriev I.V."/>
            <person name="Nagy L.G."/>
            <person name="Hibbett D."/>
            <person name="Henrissat B."/>
            <person name="Matheny P.B."/>
            <person name="Labbe J."/>
            <person name="Martin F.M."/>
        </authorList>
    </citation>
    <scope>NUCLEOTIDE SEQUENCE</scope>
    <source>
        <strain evidence="1">HHB10654</strain>
    </source>
</reference>
<comment type="caution">
    <text evidence="1">The sequence shown here is derived from an EMBL/GenBank/DDBJ whole genome shotgun (WGS) entry which is preliminary data.</text>
</comment>
<sequence>MSSYNRPYRGSNRGRGRGGYRSDYPRPTPQADLPPDRDITEGLIVSQIVETLEIPTEVGAKSKPTEIQNLEYVGSYNWSDAAHPTIIVPGKQHSCPSRKAHMSDLRYRVGSPPEWKGDPRVPFKLTPDAQVQIIDQNGYRVPSAPFLPLMQAADAMGTDVDWPAVDFVTDRNGLRKLMRWIGGGEPKDFRIDLELAGEQTVLLNRWERRYREASSGYTFGLNFEEATTTLPQGCEKSTGHHRIVQYDFFDLKLVVRFEVDACLPPARARAAEAKSSGNKQQPTLDDLADALSGLNVASPSGETSGQPGLSPTARGSESVTPSVRIVRAGVVVPQDAIIELTTRSHNYVDQLDWGNLYPQLYLSKTAHLYLGVHNRGTFSEIRKKDIGAPDLVPQRRGAEAGLRKLGRVLEMIQEIVIQHRDKRLSLVCASGRLQVYERAGKGRCLPADVMGRFVSS</sequence>
<accession>A0ACB8SJ62</accession>
<protein>
    <submittedName>
        <fullName evidence="1">Uncharacterized protein</fullName>
    </submittedName>
</protein>
<gene>
    <name evidence="1" type="ORF">BV25DRAFT_1979795</name>
</gene>
<proteinExistence type="predicted"/>
<name>A0ACB8SJ62_9AGAM</name>
<evidence type="ECO:0000313" key="2">
    <source>
        <dbReference type="Proteomes" id="UP000814140"/>
    </source>
</evidence>
<evidence type="ECO:0000313" key="1">
    <source>
        <dbReference type="EMBL" id="KAI0056287.1"/>
    </source>
</evidence>